<sequence>MRTLVVDNGGHSIKYGFADEDCRIVPNAIFKSRSERKRVYVADELEELEDRSALFFSVPLDKGYLVNWDVQRRIWEHTFRAIDPAETRIALTDPLYLVPAFKDYSGELLLDIGGKLLTNQLKEWISYRDLDMREDTYVINECKEDSCFVSLDYNADMRLAKLKNSGNTIRREYVLPDFQELKRGVLRMQTRGPEPQRINLNAERFSLPEALFRPNYIGINQLGLADGISASIDRMQPTFNQAATKLMSAMLQSKKKPIVSDEPYRFRCHVVGGSTLFPNFTARLTAELRSLLPTYVDEVVVERPENPITAAWEAGASLARQDALPGGFLTRAEYLEYGDDYLFFEKFLEFSPEPSYVEGLAKKYTPKEETAPAPSGDPQQASTQLPPPPVAS</sequence>
<dbReference type="Pfam" id="PF00022">
    <property type="entry name" value="Actin"/>
    <property type="match status" value="2"/>
</dbReference>
<dbReference type="SUPFAM" id="SSF53067">
    <property type="entry name" value="Actin-like ATPase domain"/>
    <property type="match status" value="2"/>
</dbReference>
<proteinExistence type="inferred from homology"/>
<gene>
    <name evidence="5" type="ORF">MSPICULIGERA_LOCUS25031</name>
</gene>
<organism evidence="5 6">
    <name type="scientific">Mesorhabditis spiculigera</name>
    <dbReference type="NCBI Taxonomy" id="96644"/>
    <lineage>
        <taxon>Eukaryota</taxon>
        <taxon>Metazoa</taxon>
        <taxon>Ecdysozoa</taxon>
        <taxon>Nematoda</taxon>
        <taxon>Chromadorea</taxon>
        <taxon>Rhabditida</taxon>
        <taxon>Rhabditina</taxon>
        <taxon>Rhabditomorpha</taxon>
        <taxon>Rhabditoidea</taxon>
        <taxon>Rhabditidae</taxon>
        <taxon>Mesorhabditinae</taxon>
        <taxon>Mesorhabditis</taxon>
    </lineage>
</organism>
<dbReference type="AlphaFoldDB" id="A0AA36DI92"/>
<dbReference type="EMBL" id="CATQJA010002709">
    <property type="protein sequence ID" value="CAJ0587051.1"/>
    <property type="molecule type" value="Genomic_DNA"/>
</dbReference>
<dbReference type="SMART" id="SM00268">
    <property type="entry name" value="ACTIN"/>
    <property type="match status" value="1"/>
</dbReference>
<reference evidence="5" key="1">
    <citation type="submission" date="2023-06" db="EMBL/GenBank/DDBJ databases">
        <authorList>
            <person name="Delattre M."/>
        </authorList>
    </citation>
    <scope>NUCLEOTIDE SEQUENCE</scope>
    <source>
        <strain evidence="5">AF72</strain>
    </source>
</reference>
<evidence type="ECO:0000256" key="4">
    <source>
        <dbReference type="SAM" id="MobiDB-lite"/>
    </source>
</evidence>
<dbReference type="CDD" id="cd10210">
    <property type="entry name" value="ASKHA_NBD_Arp6"/>
    <property type="match status" value="1"/>
</dbReference>
<dbReference type="PANTHER" id="PTHR11937">
    <property type="entry name" value="ACTIN"/>
    <property type="match status" value="1"/>
</dbReference>
<accession>A0AA36DI92</accession>
<evidence type="ECO:0008006" key="7">
    <source>
        <dbReference type="Google" id="ProtNLM"/>
    </source>
</evidence>
<dbReference type="InterPro" id="IPR043129">
    <property type="entry name" value="ATPase_NBD"/>
</dbReference>
<comment type="caution">
    <text evidence="5">The sequence shown here is derived from an EMBL/GenBank/DDBJ whole genome shotgun (WGS) entry which is preliminary data.</text>
</comment>
<comment type="subcellular location">
    <subcellularLocation>
        <location evidence="1">Cytoplasm</location>
    </subcellularLocation>
</comment>
<evidence type="ECO:0000313" key="5">
    <source>
        <dbReference type="EMBL" id="CAJ0587051.1"/>
    </source>
</evidence>
<dbReference type="GO" id="GO:0005737">
    <property type="term" value="C:cytoplasm"/>
    <property type="evidence" value="ECO:0007669"/>
    <property type="project" value="UniProtKB-SubCell"/>
</dbReference>
<keyword evidence="3" id="KW-0963">Cytoplasm</keyword>
<evidence type="ECO:0000256" key="2">
    <source>
        <dbReference type="ARBA" id="ARBA00005665"/>
    </source>
</evidence>
<protein>
    <recommendedName>
        <fullName evidence="7">Actin-related protein 6</fullName>
    </recommendedName>
</protein>
<dbReference type="Gene3D" id="3.30.420.40">
    <property type="match status" value="3"/>
</dbReference>
<feature type="region of interest" description="Disordered" evidence="4">
    <location>
        <begin position="361"/>
        <end position="392"/>
    </location>
</feature>
<dbReference type="InterPro" id="IPR004000">
    <property type="entry name" value="Actin"/>
</dbReference>
<dbReference type="FunFam" id="3.90.640.10:FF:000014">
    <property type="entry name" value="Putative actin-related protein 6"/>
    <property type="match status" value="1"/>
</dbReference>
<name>A0AA36DI92_9BILA</name>
<dbReference type="Proteomes" id="UP001177023">
    <property type="component" value="Unassembled WGS sequence"/>
</dbReference>
<evidence type="ECO:0000256" key="1">
    <source>
        <dbReference type="ARBA" id="ARBA00004496"/>
    </source>
</evidence>
<evidence type="ECO:0000313" key="6">
    <source>
        <dbReference type="Proteomes" id="UP001177023"/>
    </source>
</evidence>
<dbReference type="Gene3D" id="3.90.640.10">
    <property type="entry name" value="Actin, Chain A, domain 4"/>
    <property type="match status" value="1"/>
</dbReference>
<keyword evidence="6" id="KW-1185">Reference proteome</keyword>
<feature type="non-terminal residue" evidence="5">
    <location>
        <position position="1"/>
    </location>
</feature>
<evidence type="ECO:0000256" key="3">
    <source>
        <dbReference type="ARBA" id="ARBA00022490"/>
    </source>
</evidence>
<comment type="similarity">
    <text evidence="2">Belongs to the actin family. ARP6 subfamily.</text>
</comment>
<dbReference type="GO" id="GO:0005634">
    <property type="term" value="C:nucleus"/>
    <property type="evidence" value="ECO:0007669"/>
    <property type="project" value="UniProtKB-ARBA"/>
</dbReference>